<organism evidence="2 3">
    <name type="scientific">Oryza meyeriana var. granulata</name>
    <dbReference type="NCBI Taxonomy" id="110450"/>
    <lineage>
        <taxon>Eukaryota</taxon>
        <taxon>Viridiplantae</taxon>
        <taxon>Streptophyta</taxon>
        <taxon>Embryophyta</taxon>
        <taxon>Tracheophyta</taxon>
        <taxon>Spermatophyta</taxon>
        <taxon>Magnoliopsida</taxon>
        <taxon>Liliopsida</taxon>
        <taxon>Poales</taxon>
        <taxon>Poaceae</taxon>
        <taxon>BOP clade</taxon>
        <taxon>Oryzoideae</taxon>
        <taxon>Oryzeae</taxon>
        <taxon>Oryzinae</taxon>
        <taxon>Oryza</taxon>
        <taxon>Oryza meyeriana</taxon>
    </lineage>
</organism>
<gene>
    <name evidence="2" type="ORF">E2562_017607</name>
</gene>
<evidence type="ECO:0000313" key="2">
    <source>
        <dbReference type="EMBL" id="KAF0888758.1"/>
    </source>
</evidence>
<proteinExistence type="predicted"/>
<dbReference type="Proteomes" id="UP000479710">
    <property type="component" value="Unassembled WGS sequence"/>
</dbReference>
<reference evidence="2 3" key="1">
    <citation type="submission" date="2019-11" db="EMBL/GenBank/DDBJ databases">
        <title>Whole genome sequence of Oryza granulata.</title>
        <authorList>
            <person name="Li W."/>
        </authorList>
    </citation>
    <scope>NUCLEOTIDE SEQUENCE [LARGE SCALE GENOMIC DNA]</scope>
    <source>
        <strain evidence="3">cv. Menghai</strain>
        <tissue evidence="2">Leaf</tissue>
    </source>
</reference>
<protein>
    <submittedName>
        <fullName evidence="2">Uncharacterized protein</fullName>
    </submittedName>
</protein>
<comment type="caution">
    <text evidence="2">The sequence shown here is derived from an EMBL/GenBank/DDBJ whole genome shotgun (WGS) entry which is preliminary data.</text>
</comment>
<dbReference type="EMBL" id="SPHZ02000012">
    <property type="protein sequence ID" value="KAF0888758.1"/>
    <property type="molecule type" value="Genomic_DNA"/>
</dbReference>
<feature type="compositionally biased region" description="Pro residues" evidence="1">
    <location>
        <begin position="79"/>
        <end position="98"/>
    </location>
</feature>
<feature type="non-terminal residue" evidence="2">
    <location>
        <position position="98"/>
    </location>
</feature>
<feature type="region of interest" description="Disordered" evidence="1">
    <location>
        <begin position="63"/>
        <end position="98"/>
    </location>
</feature>
<evidence type="ECO:0000256" key="1">
    <source>
        <dbReference type="SAM" id="MobiDB-lite"/>
    </source>
</evidence>
<dbReference type="AlphaFoldDB" id="A0A6G1BL39"/>
<evidence type="ECO:0000313" key="3">
    <source>
        <dbReference type="Proteomes" id="UP000479710"/>
    </source>
</evidence>
<keyword evidence="3" id="KW-1185">Reference proteome</keyword>
<name>A0A6G1BL39_9ORYZ</name>
<accession>A0A6G1BL39</accession>
<sequence length="98" mass="10324">MADPGAAPTAAYQRCGRPRAARHRLPELRATAATAAAASPRCCQPWPPRCYLPLLWPALSLAPLGAADPGTASQAPSHPSRPWPRLPKLRPTPPPPPG</sequence>